<feature type="transmembrane region" description="Helical" evidence="1">
    <location>
        <begin position="107"/>
        <end position="125"/>
    </location>
</feature>
<protein>
    <submittedName>
        <fullName evidence="2">Uncharacterized protein</fullName>
    </submittedName>
</protein>
<evidence type="ECO:0000256" key="1">
    <source>
        <dbReference type="SAM" id="Phobius"/>
    </source>
</evidence>
<reference evidence="2 3" key="1">
    <citation type="submission" date="2021-02" db="EMBL/GenBank/DDBJ databases">
        <title>Activity-based single-cell genomes from oceanic crustal fluid captures similar information to metagenomic and metatranscriptomic surveys with orders of magnitude less sampling.</title>
        <authorList>
            <person name="D'Angelo T.S."/>
            <person name="Orcutt B.N."/>
        </authorList>
    </citation>
    <scope>NUCLEOTIDE SEQUENCE [LARGE SCALE GENOMIC DNA]</scope>
    <source>
        <strain evidence="2">AH-315-G07</strain>
    </source>
</reference>
<proteinExistence type="predicted"/>
<dbReference type="EMBL" id="JAFITR010000161">
    <property type="protein sequence ID" value="MBN4067483.1"/>
    <property type="molecule type" value="Genomic_DNA"/>
</dbReference>
<name>A0ABS3ASY2_9BACT</name>
<gene>
    <name evidence="2" type="ORF">JYU14_05305</name>
</gene>
<feature type="transmembrane region" description="Helical" evidence="1">
    <location>
        <begin position="12"/>
        <end position="37"/>
    </location>
</feature>
<keyword evidence="1" id="KW-0472">Membrane</keyword>
<keyword evidence="1" id="KW-0812">Transmembrane</keyword>
<feature type="transmembrane region" description="Helical" evidence="1">
    <location>
        <begin position="58"/>
        <end position="87"/>
    </location>
</feature>
<dbReference type="Proteomes" id="UP000722121">
    <property type="component" value="Unassembled WGS sequence"/>
</dbReference>
<accession>A0ABS3ASY2</accession>
<evidence type="ECO:0000313" key="2">
    <source>
        <dbReference type="EMBL" id="MBN4067483.1"/>
    </source>
</evidence>
<organism evidence="2 3">
    <name type="scientific">Simkania negevensis</name>
    <dbReference type="NCBI Taxonomy" id="83561"/>
    <lineage>
        <taxon>Bacteria</taxon>
        <taxon>Pseudomonadati</taxon>
        <taxon>Chlamydiota</taxon>
        <taxon>Chlamydiia</taxon>
        <taxon>Parachlamydiales</taxon>
        <taxon>Simkaniaceae</taxon>
        <taxon>Simkania</taxon>
    </lineage>
</organism>
<evidence type="ECO:0000313" key="3">
    <source>
        <dbReference type="Proteomes" id="UP000722121"/>
    </source>
</evidence>
<comment type="caution">
    <text evidence="2">The sequence shown here is derived from an EMBL/GenBank/DDBJ whole genome shotgun (WGS) entry which is preliminary data.</text>
</comment>
<keyword evidence="3" id="KW-1185">Reference proteome</keyword>
<sequence length="162" mass="16840">MNDSVQNSLLKGSIAVATGTSMMIAAQAATLLPTLLMSVGSRYLEKVLPERVQRVATGVFALAHFAAFGACIATGFATIPALILLGAGGLTGFTASTVFNNKTANKINSVIFSLMAFALGGSLFYEGSYIAAGFATGIGLYNFGNEILQAYYPANANRQQPN</sequence>
<keyword evidence="1" id="KW-1133">Transmembrane helix</keyword>